<dbReference type="SUPFAM" id="SSF57667">
    <property type="entry name" value="beta-beta-alpha zinc fingers"/>
    <property type="match status" value="1"/>
</dbReference>
<gene>
    <name evidence="12" type="ORF">g.27291</name>
</gene>
<sequence length="226" mass="26201">MDIKQEPLDLLNESFIDIFPSIKLEVQTVDPLDQKYIKKEDSADIDDIEGFSADVGNIKPEVDSSTLNVFDCNGLKIEGDFRKIVEEENVEDSFKGLQKMLDENQTMTEYQFPEKSNEKLKKPNACRRQKPCNCRHCEDIFDNEYISYESMCKTNIETYNEEELYKCKICDSKTHSQKNQFLCVICFKKFSQNTKVNPYSCTFCDKMFSKGSNLASHIKIHTGEKP</sequence>
<evidence type="ECO:0000313" key="12">
    <source>
        <dbReference type="EMBL" id="JAS08597.1"/>
    </source>
</evidence>
<dbReference type="InterPro" id="IPR013087">
    <property type="entry name" value="Znf_C2H2_type"/>
</dbReference>
<keyword evidence="9" id="KW-0539">Nucleus</keyword>
<keyword evidence="8" id="KW-0804">Transcription</keyword>
<evidence type="ECO:0000256" key="2">
    <source>
        <dbReference type="ARBA" id="ARBA00022723"/>
    </source>
</evidence>
<dbReference type="PROSITE" id="PS00028">
    <property type="entry name" value="ZINC_FINGER_C2H2_1"/>
    <property type="match status" value="1"/>
</dbReference>
<keyword evidence="2" id="KW-0479">Metal-binding</keyword>
<keyword evidence="4 10" id="KW-0863">Zinc-finger</keyword>
<protein>
    <recommendedName>
        <fullName evidence="11">C2H2-type domain-containing protein</fullName>
    </recommendedName>
</protein>
<dbReference type="PROSITE" id="PS50157">
    <property type="entry name" value="ZINC_FINGER_C2H2_2"/>
    <property type="match status" value="1"/>
</dbReference>
<dbReference type="GO" id="GO:0003677">
    <property type="term" value="F:DNA binding"/>
    <property type="evidence" value="ECO:0007669"/>
    <property type="project" value="UniProtKB-KW"/>
</dbReference>
<dbReference type="InterPro" id="IPR036236">
    <property type="entry name" value="Znf_C2H2_sf"/>
</dbReference>
<comment type="subcellular location">
    <subcellularLocation>
        <location evidence="1">Nucleus</location>
    </subcellularLocation>
</comment>
<evidence type="ECO:0000256" key="10">
    <source>
        <dbReference type="PROSITE-ProRule" id="PRU00042"/>
    </source>
</evidence>
<organism evidence="12">
    <name type="scientific">Clastoptera arizonana</name>
    <name type="common">Arizona spittle bug</name>
    <dbReference type="NCBI Taxonomy" id="38151"/>
    <lineage>
        <taxon>Eukaryota</taxon>
        <taxon>Metazoa</taxon>
        <taxon>Ecdysozoa</taxon>
        <taxon>Arthropoda</taxon>
        <taxon>Hexapoda</taxon>
        <taxon>Insecta</taxon>
        <taxon>Pterygota</taxon>
        <taxon>Neoptera</taxon>
        <taxon>Paraneoptera</taxon>
        <taxon>Hemiptera</taxon>
        <taxon>Auchenorrhyncha</taxon>
        <taxon>Cercopoidea</taxon>
        <taxon>Clastopteridae</taxon>
        <taxon>Clastoptera</taxon>
    </lineage>
</organism>
<evidence type="ECO:0000256" key="4">
    <source>
        <dbReference type="ARBA" id="ARBA00022771"/>
    </source>
</evidence>
<dbReference type="EMBL" id="GEDC01028701">
    <property type="protein sequence ID" value="JAS08597.1"/>
    <property type="molecule type" value="Transcribed_RNA"/>
</dbReference>
<feature type="non-terminal residue" evidence="12">
    <location>
        <position position="226"/>
    </location>
</feature>
<accession>A0A1B6C530</accession>
<keyword evidence="3" id="KW-0677">Repeat</keyword>
<dbReference type="Gene3D" id="3.30.160.60">
    <property type="entry name" value="Classic Zinc Finger"/>
    <property type="match status" value="1"/>
</dbReference>
<evidence type="ECO:0000259" key="11">
    <source>
        <dbReference type="PROSITE" id="PS50157"/>
    </source>
</evidence>
<dbReference type="PANTHER" id="PTHR24394:SF29">
    <property type="entry name" value="MYONEURIN"/>
    <property type="match status" value="1"/>
</dbReference>
<dbReference type="GO" id="GO:0008270">
    <property type="term" value="F:zinc ion binding"/>
    <property type="evidence" value="ECO:0007669"/>
    <property type="project" value="UniProtKB-KW"/>
</dbReference>
<evidence type="ECO:0000256" key="7">
    <source>
        <dbReference type="ARBA" id="ARBA00023125"/>
    </source>
</evidence>
<dbReference type="AlphaFoldDB" id="A0A1B6C530"/>
<keyword evidence="6" id="KW-0805">Transcription regulation</keyword>
<evidence type="ECO:0000256" key="6">
    <source>
        <dbReference type="ARBA" id="ARBA00023015"/>
    </source>
</evidence>
<evidence type="ECO:0000256" key="3">
    <source>
        <dbReference type="ARBA" id="ARBA00022737"/>
    </source>
</evidence>
<evidence type="ECO:0000256" key="5">
    <source>
        <dbReference type="ARBA" id="ARBA00022833"/>
    </source>
</evidence>
<dbReference type="PANTHER" id="PTHR24394">
    <property type="entry name" value="ZINC FINGER PROTEIN"/>
    <property type="match status" value="1"/>
</dbReference>
<keyword evidence="7" id="KW-0238">DNA-binding</keyword>
<evidence type="ECO:0000256" key="8">
    <source>
        <dbReference type="ARBA" id="ARBA00023163"/>
    </source>
</evidence>
<dbReference type="FunFam" id="3.30.160.60:FF:000325">
    <property type="entry name" value="ZFP90 zinc finger protein"/>
    <property type="match status" value="1"/>
</dbReference>
<name>A0A1B6C530_9HEMI</name>
<evidence type="ECO:0000256" key="1">
    <source>
        <dbReference type="ARBA" id="ARBA00004123"/>
    </source>
</evidence>
<dbReference type="GO" id="GO:0000981">
    <property type="term" value="F:DNA-binding transcription factor activity, RNA polymerase II-specific"/>
    <property type="evidence" value="ECO:0007669"/>
    <property type="project" value="TreeGrafter"/>
</dbReference>
<dbReference type="SMART" id="SM00355">
    <property type="entry name" value="ZnF_C2H2"/>
    <property type="match status" value="1"/>
</dbReference>
<reference evidence="12" key="1">
    <citation type="submission" date="2015-12" db="EMBL/GenBank/DDBJ databases">
        <title>De novo transcriptome assembly of four potential Pierce s Disease insect vectors from Arizona vineyards.</title>
        <authorList>
            <person name="Tassone E.E."/>
        </authorList>
    </citation>
    <scope>NUCLEOTIDE SEQUENCE</scope>
</reference>
<evidence type="ECO:0000256" key="9">
    <source>
        <dbReference type="ARBA" id="ARBA00023242"/>
    </source>
</evidence>
<proteinExistence type="predicted"/>
<keyword evidence="5" id="KW-0862">Zinc</keyword>
<feature type="domain" description="C2H2-type" evidence="11">
    <location>
        <begin position="199"/>
        <end position="226"/>
    </location>
</feature>
<dbReference type="GO" id="GO:0005634">
    <property type="term" value="C:nucleus"/>
    <property type="evidence" value="ECO:0007669"/>
    <property type="project" value="UniProtKB-SubCell"/>
</dbReference>